<dbReference type="Pfam" id="PF13102">
    <property type="entry name" value="Phage_int_SAM_5"/>
    <property type="match status" value="1"/>
</dbReference>
<dbReference type="InterPro" id="IPR035386">
    <property type="entry name" value="Arm-DNA-bind_5"/>
</dbReference>
<dbReference type="PROSITE" id="PS51898">
    <property type="entry name" value="TYR_RECOMBINASE"/>
    <property type="match status" value="1"/>
</dbReference>
<dbReference type="Pfam" id="PF17293">
    <property type="entry name" value="Arm-DNA-bind_5"/>
    <property type="match status" value="1"/>
</dbReference>
<protein>
    <submittedName>
        <fullName evidence="5">Site-specific integrase</fullName>
    </submittedName>
</protein>
<dbReference type="InterPro" id="IPR050090">
    <property type="entry name" value="Tyrosine_recombinase_XerCD"/>
</dbReference>
<evidence type="ECO:0000313" key="6">
    <source>
        <dbReference type="Proteomes" id="UP000270046"/>
    </source>
</evidence>
<evidence type="ECO:0000256" key="2">
    <source>
        <dbReference type="ARBA" id="ARBA00023125"/>
    </source>
</evidence>
<dbReference type="InterPro" id="IPR025269">
    <property type="entry name" value="SAM-like_dom"/>
</dbReference>
<feature type="domain" description="Tyr recombinase" evidence="4">
    <location>
        <begin position="219"/>
        <end position="396"/>
    </location>
</feature>
<dbReference type="PANTHER" id="PTHR30349:SF64">
    <property type="entry name" value="PROPHAGE INTEGRASE INTD-RELATED"/>
    <property type="match status" value="1"/>
</dbReference>
<dbReference type="Pfam" id="PF00589">
    <property type="entry name" value="Phage_integrase"/>
    <property type="match status" value="1"/>
</dbReference>
<proteinExistence type="inferred from homology"/>
<sequence length="404" mass="46889">MKTIFSVLFYLKRPKSYQTGPMPIYMRITIDSKRTEITTGRDCEPSQWIPSAGRMKGTKETVKSLNNYLDTLRAKIDDAHSAMIKAGDDITAESLKCRFLGKEENPKMLIEIFDNHNEKFGKLVGKENSKGTLSRYKISLSHTQRFLKWRFNLSDIPVKKVDHQFITDYDFWLRSERNCGNNSAVKYMRNFKKIITICLDNGWIDRNPFLKYKGKTKRVHRVCLEQDDLNRIAEKNFSSARLEQIRDIFLFSCYTGLAYIDIKNLHREHLTDRYDGEIWIMTNRQKTDIPTRVPLLPQAIELIRKYEYHPKCANTGLLFPVPSNQKVNDYLKEIAELCKIKQTLTFHIARHTFATTITLANDVPIESVSVMLGHASIKTTQEYAKVLNLKLSRDMSALRSKIGS</sequence>
<gene>
    <name evidence="5" type="ORF">HYN43_020645</name>
</gene>
<keyword evidence="6" id="KW-1185">Reference proteome</keyword>
<dbReference type="PANTHER" id="PTHR30349">
    <property type="entry name" value="PHAGE INTEGRASE-RELATED"/>
    <property type="match status" value="1"/>
</dbReference>
<dbReference type="InterPro" id="IPR002104">
    <property type="entry name" value="Integrase_catalytic"/>
</dbReference>
<evidence type="ECO:0000256" key="1">
    <source>
        <dbReference type="ARBA" id="ARBA00008857"/>
    </source>
</evidence>
<dbReference type="GO" id="GO:0006310">
    <property type="term" value="P:DNA recombination"/>
    <property type="evidence" value="ECO:0007669"/>
    <property type="project" value="UniProtKB-KW"/>
</dbReference>
<evidence type="ECO:0000256" key="3">
    <source>
        <dbReference type="ARBA" id="ARBA00023172"/>
    </source>
</evidence>
<dbReference type="EMBL" id="CP032869">
    <property type="protein sequence ID" value="AYL97557.1"/>
    <property type="molecule type" value="Genomic_DNA"/>
</dbReference>
<dbReference type="GO" id="GO:0003677">
    <property type="term" value="F:DNA binding"/>
    <property type="evidence" value="ECO:0007669"/>
    <property type="project" value="UniProtKB-KW"/>
</dbReference>
<comment type="similarity">
    <text evidence="1">Belongs to the 'phage' integrase family.</text>
</comment>
<dbReference type="Gene3D" id="1.10.150.130">
    <property type="match status" value="1"/>
</dbReference>
<dbReference type="RefSeq" id="WP_119411125.1">
    <property type="nucleotide sequence ID" value="NZ_CP032869.1"/>
</dbReference>
<dbReference type="InterPro" id="IPR011010">
    <property type="entry name" value="DNA_brk_join_enz"/>
</dbReference>
<dbReference type="KEGG" id="muh:HYN43_020645"/>
<reference evidence="5 6" key="1">
    <citation type="submission" date="2018-10" db="EMBL/GenBank/DDBJ databases">
        <title>Genome sequencing of Mucilaginibacter sp. HYN0043.</title>
        <authorList>
            <person name="Kim M."/>
            <person name="Yi H."/>
        </authorList>
    </citation>
    <scope>NUCLEOTIDE SEQUENCE [LARGE SCALE GENOMIC DNA]</scope>
    <source>
        <strain evidence="5 6">HYN0043</strain>
    </source>
</reference>
<organism evidence="5 6">
    <name type="scientific">Mucilaginibacter celer</name>
    <dbReference type="NCBI Taxonomy" id="2305508"/>
    <lineage>
        <taxon>Bacteria</taxon>
        <taxon>Pseudomonadati</taxon>
        <taxon>Bacteroidota</taxon>
        <taxon>Sphingobacteriia</taxon>
        <taxon>Sphingobacteriales</taxon>
        <taxon>Sphingobacteriaceae</taxon>
        <taxon>Mucilaginibacter</taxon>
    </lineage>
</organism>
<dbReference type="InterPro" id="IPR010998">
    <property type="entry name" value="Integrase_recombinase_N"/>
</dbReference>
<dbReference type="InterPro" id="IPR013762">
    <property type="entry name" value="Integrase-like_cat_sf"/>
</dbReference>
<dbReference type="AlphaFoldDB" id="A0A494VPZ3"/>
<dbReference type="OrthoDB" id="892893at2"/>
<evidence type="ECO:0000313" key="5">
    <source>
        <dbReference type="EMBL" id="AYL97557.1"/>
    </source>
</evidence>
<accession>A0A494VPZ3</accession>
<keyword evidence="3" id="KW-0233">DNA recombination</keyword>
<dbReference type="CDD" id="cd01185">
    <property type="entry name" value="INTN1_C_like"/>
    <property type="match status" value="1"/>
</dbReference>
<dbReference type="GO" id="GO:0015074">
    <property type="term" value="P:DNA integration"/>
    <property type="evidence" value="ECO:0007669"/>
    <property type="project" value="InterPro"/>
</dbReference>
<dbReference type="Gene3D" id="1.10.443.10">
    <property type="entry name" value="Intergrase catalytic core"/>
    <property type="match status" value="1"/>
</dbReference>
<name>A0A494VPZ3_9SPHI</name>
<dbReference type="SUPFAM" id="SSF56349">
    <property type="entry name" value="DNA breaking-rejoining enzymes"/>
    <property type="match status" value="1"/>
</dbReference>
<evidence type="ECO:0000259" key="4">
    <source>
        <dbReference type="PROSITE" id="PS51898"/>
    </source>
</evidence>
<dbReference type="Proteomes" id="UP000270046">
    <property type="component" value="Chromosome"/>
</dbReference>
<keyword evidence="2" id="KW-0238">DNA-binding</keyword>